<proteinExistence type="predicted"/>
<protein>
    <recommendedName>
        <fullName evidence="4">Alginate lyase domain-containing protein</fullName>
    </recommendedName>
</protein>
<dbReference type="InterPro" id="IPR015919">
    <property type="entry name" value="Cadherin-like_sf"/>
</dbReference>
<evidence type="ECO:0000256" key="1">
    <source>
        <dbReference type="ARBA" id="ARBA00022729"/>
    </source>
</evidence>
<comment type="caution">
    <text evidence="5">The sequence shown here is derived from an EMBL/GenBank/DDBJ whole genome shotgun (WGS) entry which is preliminary data.</text>
</comment>
<reference evidence="5 6" key="1">
    <citation type="journal article" date="2019" name="Int. J. Syst. Evol. Microbiol.">
        <title>The Global Catalogue of Microorganisms (GCM) 10K type strain sequencing project: providing services to taxonomists for standard genome sequencing and annotation.</title>
        <authorList>
            <consortium name="The Broad Institute Genomics Platform"/>
            <consortium name="The Broad Institute Genome Sequencing Center for Infectious Disease"/>
            <person name="Wu L."/>
            <person name="Ma J."/>
        </authorList>
    </citation>
    <scope>NUCLEOTIDE SEQUENCE [LARGE SCALE GENOMIC DNA]</scope>
    <source>
        <strain evidence="5 6">JCM 14304</strain>
    </source>
</reference>
<dbReference type="Gene3D" id="2.60.120.260">
    <property type="entry name" value="Galactose-binding domain-like"/>
    <property type="match status" value="2"/>
</dbReference>
<gene>
    <name evidence="5" type="ORF">GCM10009742_34740</name>
</gene>
<dbReference type="Pfam" id="PF05345">
    <property type="entry name" value="He_PIG"/>
    <property type="match status" value="1"/>
</dbReference>
<keyword evidence="2" id="KW-0456">Lyase</keyword>
<dbReference type="EMBL" id="BAAAND010000006">
    <property type="protein sequence ID" value="GAA1586061.1"/>
    <property type="molecule type" value="Genomic_DNA"/>
</dbReference>
<evidence type="ECO:0000256" key="3">
    <source>
        <dbReference type="SAM" id="MobiDB-lite"/>
    </source>
</evidence>
<dbReference type="SUPFAM" id="SSF49313">
    <property type="entry name" value="Cadherin-like"/>
    <property type="match status" value="1"/>
</dbReference>
<dbReference type="InterPro" id="IPR008397">
    <property type="entry name" value="Alginate_lyase_dom"/>
</dbReference>
<dbReference type="InterPro" id="IPR008929">
    <property type="entry name" value="Chondroitin_lyas"/>
</dbReference>
<keyword evidence="1" id="KW-0732">Signal</keyword>
<dbReference type="SUPFAM" id="SSF49785">
    <property type="entry name" value="Galactose-binding domain-like"/>
    <property type="match status" value="2"/>
</dbReference>
<dbReference type="Gene3D" id="2.60.40.10">
    <property type="entry name" value="Immunoglobulins"/>
    <property type="match status" value="1"/>
</dbReference>
<dbReference type="InterPro" id="IPR013783">
    <property type="entry name" value="Ig-like_fold"/>
</dbReference>
<dbReference type="Proteomes" id="UP001500190">
    <property type="component" value="Unassembled WGS sequence"/>
</dbReference>
<feature type="domain" description="Alginate lyase" evidence="4">
    <location>
        <begin position="128"/>
        <end position="280"/>
    </location>
</feature>
<name>A0ABN2DV44_9ACTN</name>
<organism evidence="5 6">
    <name type="scientific">Kribbella karoonensis</name>
    <dbReference type="NCBI Taxonomy" id="324851"/>
    <lineage>
        <taxon>Bacteria</taxon>
        <taxon>Bacillati</taxon>
        <taxon>Actinomycetota</taxon>
        <taxon>Actinomycetes</taxon>
        <taxon>Propionibacteriales</taxon>
        <taxon>Kribbellaceae</taxon>
        <taxon>Kribbella</taxon>
    </lineage>
</organism>
<evidence type="ECO:0000256" key="2">
    <source>
        <dbReference type="ARBA" id="ARBA00023239"/>
    </source>
</evidence>
<feature type="compositionally biased region" description="Polar residues" evidence="3">
    <location>
        <begin position="102"/>
        <end position="112"/>
    </location>
</feature>
<dbReference type="InterPro" id="IPR008979">
    <property type="entry name" value="Galactose-bd-like_sf"/>
</dbReference>
<accession>A0ABN2DV44</accession>
<keyword evidence="6" id="KW-1185">Reference proteome</keyword>
<evidence type="ECO:0000313" key="6">
    <source>
        <dbReference type="Proteomes" id="UP001500190"/>
    </source>
</evidence>
<evidence type="ECO:0000313" key="5">
    <source>
        <dbReference type="EMBL" id="GAA1586061.1"/>
    </source>
</evidence>
<sequence length="1149" mass="123599">MLSVYPTPAAVRGRVRRLGALSAALVLVTGLLFAAARPAAARELGGCDLSFHTTVSPQGFVHPGVGLTQPILENARRQLAAGAEPWTSSYQAMLRSSAAGPTVTSSNRSSADPTKPASDAFNSQGFNGRFIADGLKSYTQAVRYVLTGDEVYRKNALDIIRIWEQMDPAKYEYFTDAHIHTGIPLNRMVSAAELLRYTSCAGEAYPWTDADTQAFARNLVTPVIETFQNDNNHFMNQHSYPLMGAMAGAIFTDDTALYKRSVEWFTVNATAKDQGFNGSIARLFRWVDHDDKTGKPIKNPHVQHAEMGRDQAHGGGDLTNAVIISRMLLAQGTKVDPVAGTVSDATNAVGPYEFLNNRILAAADYFWRFMLGYDTPWTPMAYAISPDGTIRDTYNHIADGYRGRYVTASFWEIYYYYRFTLGKDVKAMAPYYAEAYAKRPGPLYSRGGAIGNSWDGADGGGDSWLFAPAAAAGESTQPLGSNPNIYEVEDRYTHLAGDVTTGDGYVRMSSGSKIAYLNGATDRPKLGFRVRTNGEAVMHLHTARNGRTLKRDYPVLVPNTGGKWRYVTTDGPMDDILFIEVDGATVDLDHININAAAELTGPVFPSAASRVVGWLGAQAEVNLAATATAGTTYAATGLPEGATLDSATGVLTWKPTRAGTWTVTVAADDGTNMAARRITLTATGDRLSAVELAKHGYNPETVYESATADAYHSAVDAADNQCAKGSDTECLTALTAVVAAVDALRPLSPKIAQDGSLDYPDLVASSTAGDRIVNLVDGDEQTGTVYPQAVNLSHTFDFGPDYRVSATKFGFQSNIFADRIANSAVFGSNDGVTWTRLTPGVTAFTQDYNTLDVAKDLQDDQFRYLKVQMIKQLPDVLYGIVRGVFEMTEFHIYGERHEIGNLVKSTSITSAQAIAGKIMTGDTVDVAVTAKKPLQQVTVTVQGITAKATSADGVNWKASAKLDNVAAGNILVAVDYVDASGKAGPTAYGTTDGSKLFVAGDPAHYIDVAKVATVTASDKQWPGNGLGADQVGYLLFDRNPDTYGDLNSGPGAYYVLDFGAHATVRPEEVLFLPRASHPQRANGTVVQGSNDGQTWTDLTTSLTGAAANTWSDQQTSGESHYRYLRIYNATSWFGDLSEVELYGDIQNDA</sequence>
<evidence type="ECO:0000259" key="4">
    <source>
        <dbReference type="Pfam" id="PF05426"/>
    </source>
</evidence>
<feature type="region of interest" description="Disordered" evidence="3">
    <location>
        <begin position="100"/>
        <end position="120"/>
    </location>
</feature>
<dbReference type="SUPFAM" id="SSF48230">
    <property type="entry name" value="Chondroitin AC/alginate lyase"/>
    <property type="match status" value="1"/>
</dbReference>
<dbReference type="Pfam" id="PF05426">
    <property type="entry name" value="Alginate_lyase"/>
    <property type="match status" value="1"/>
</dbReference>
<dbReference type="Gene3D" id="1.50.10.100">
    <property type="entry name" value="Chondroitin AC/alginate lyase"/>
    <property type="match status" value="1"/>
</dbReference>